<sequence length="355" mass="40192">MASQCSICLSSIKEPVSIPCGHIYCAECLGEYINAAASPNSYNSTCPTCRTEFPIVSPERTCLPKQVQKYLFPIIRRVYLPDAPAPSPALQAENQRLLNCLNASQNTRQRLEDQVAHLMQQCERHMSAAAAHAKGEKDAMLEVERLRRKVEYEMRVRKDFEVERDAEMRRSLDLVNELERYRKEEGEVGSDESGNSGAGDMRDYWAMEPIPIRGRIPFTVTSSDEDSSEDEHPITVRRPGAILSSARISEQTQRQNVLHPSPIRRPNKRHFRLSNPLSDGDSDGLLSEDEEPPQQNTNTNNYAMARAPRASEASSSITPRRRVVRELPFRPCTPPQLTALPQPPTKRMRVAERLR</sequence>
<evidence type="ECO:0000256" key="6">
    <source>
        <dbReference type="SAM" id="MobiDB-lite"/>
    </source>
</evidence>
<dbReference type="PROSITE" id="PS50089">
    <property type="entry name" value="ZF_RING_2"/>
    <property type="match status" value="1"/>
</dbReference>
<dbReference type="InterPro" id="IPR001841">
    <property type="entry name" value="Znf_RING"/>
</dbReference>
<keyword evidence="2 4" id="KW-0863">Zinc-finger</keyword>
<dbReference type="InterPro" id="IPR013083">
    <property type="entry name" value="Znf_RING/FYVE/PHD"/>
</dbReference>
<dbReference type="InterPro" id="IPR017907">
    <property type="entry name" value="Znf_RING_CS"/>
</dbReference>
<gene>
    <name evidence="8" type="ORF">E1B28_007722</name>
</gene>
<evidence type="ECO:0000313" key="8">
    <source>
        <dbReference type="EMBL" id="KAG7094106.1"/>
    </source>
</evidence>
<keyword evidence="9" id="KW-1185">Reference proteome</keyword>
<dbReference type="Proteomes" id="UP001049176">
    <property type="component" value="Chromosome 4"/>
</dbReference>
<name>A0A9P7S276_9AGAR</name>
<protein>
    <recommendedName>
        <fullName evidence="7">RING-type domain-containing protein</fullName>
    </recommendedName>
</protein>
<evidence type="ECO:0000259" key="7">
    <source>
        <dbReference type="PROSITE" id="PS50089"/>
    </source>
</evidence>
<comment type="caution">
    <text evidence="8">The sequence shown here is derived from an EMBL/GenBank/DDBJ whole genome shotgun (WGS) entry which is preliminary data.</text>
</comment>
<dbReference type="GO" id="GO:0061630">
    <property type="term" value="F:ubiquitin protein ligase activity"/>
    <property type="evidence" value="ECO:0007669"/>
    <property type="project" value="TreeGrafter"/>
</dbReference>
<evidence type="ECO:0000256" key="5">
    <source>
        <dbReference type="SAM" id="Coils"/>
    </source>
</evidence>
<evidence type="ECO:0000256" key="2">
    <source>
        <dbReference type="ARBA" id="ARBA00022771"/>
    </source>
</evidence>
<dbReference type="RefSeq" id="XP_043010576.1">
    <property type="nucleotide sequence ID" value="XM_043152490.1"/>
</dbReference>
<keyword evidence="3" id="KW-0862">Zinc</keyword>
<dbReference type="OrthoDB" id="3060549at2759"/>
<dbReference type="KEGG" id="more:E1B28_007722"/>
<organism evidence="8 9">
    <name type="scientific">Marasmius oreades</name>
    <name type="common">fairy-ring Marasmius</name>
    <dbReference type="NCBI Taxonomy" id="181124"/>
    <lineage>
        <taxon>Eukaryota</taxon>
        <taxon>Fungi</taxon>
        <taxon>Dikarya</taxon>
        <taxon>Basidiomycota</taxon>
        <taxon>Agaricomycotina</taxon>
        <taxon>Agaricomycetes</taxon>
        <taxon>Agaricomycetidae</taxon>
        <taxon>Agaricales</taxon>
        <taxon>Marasmiineae</taxon>
        <taxon>Marasmiaceae</taxon>
        <taxon>Marasmius</taxon>
    </lineage>
</organism>
<reference evidence="8" key="1">
    <citation type="journal article" date="2021" name="Genome Biol. Evol.">
        <title>The assembled and annotated genome of the fairy-ring fungus Marasmius oreades.</title>
        <authorList>
            <person name="Hiltunen M."/>
            <person name="Ament-Velasquez S.L."/>
            <person name="Johannesson H."/>
        </authorList>
    </citation>
    <scope>NUCLEOTIDE SEQUENCE</scope>
    <source>
        <strain evidence="8">03SP1</strain>
    </source>
</reference>
<dbReference type="PANTHER" id="PTHR25462:SF296">
    <property type="entry name" value="MEIOTIC P26, ISOFORM F"/>
    <property type="match status" value="1"/>
</dbReference>
<feature type="domain" description="RING-type" evidence="7">
    <location>
        <begin position="5"/>
        <end position="50"/>
    </location>
</feature>
<dbReference type="Pfam" id="PF00097">
    <property type="entry name" value="zf-C3HC4"/>
    <property type="match status" value="1"/>
</dbReference>
<dbReference type="AlphaFoldDB" id="A0A9P7S276"/>
<evidence type="ECO:0000256" key="1">
    <source>
        <dbReference type="ARBA" id="ARBA00022723"/>
    </source>
</evidence>
<dbReference type="SMART" id="SM00184">
    <property type="entry name" value="RING"/>
    <property type="match status" value="1"/>
</dbReference>
<feature type="compositionally biased region" description="Polar residues" evidence="6">
    <location>
        <begin position="293"/>
        <end position="302"/>
    </location>
</feature>
<dbReference type="EMBL" id="CM032184">
    <property type="protein sequence ID" value="KAG7094106.1"/>
    <property type="molecule type" value="Genomic_DNA"/>
</dbReference>
<feature type="compositionally biased region" description="Acidic residues" evidence="6">
    <location>
        <begin position="280"/>
        <end position="292"/>
    </location>
</feature>
<dbReference type="InterPro" id="IPR018957">
    <property type="entry name" value="Znf_C3HC4_RING-type"/>
</dbReference>
<feature type="compositionally biased region" description="Polar residues" evidence="6">
    <location>
        <begin position="246"/>
        <end position="258"/>
    </location>
</feature>
<accession>A0A9P7S276</accession>
<evidence type="ECO:0000313" key="9">
    <source>
        <dbReference type="Proteomes" id="UP001049176"/>
    </source>
</evidence>
<dbReference type="GO" id="GO:0008270">
    <property type="term" value="F:zinc ion binding"/>
    <property type="evidence" value="ECO:0007669"/>
    <property type="project" value="UniProtKB-KW"/>
</dbReference>
<feature type="region of interest" description="Disordered" evidence="6">
    <location>
        <begin position="216"/>
        <end position="355"/>
    </location>
</feature>
<feature type="region of interest" description="Disordered" evidence="6">
    <location>
        <begin position="183"/>
        <end position="202"/>
    </location>
</feature>
<proteinExistence type="predicted"/>
<feature type="compositionally biased region" description="Low complexity" evidence="6">
    <location>
        <begin position="303"/>
        <end position="316"/>
    </location>
</feature>
<dbReference type="PANTHER" id="PTHR25462">
    <property type="entry name" value="BONUS, ISOFORM C-RELATED"/>
    <property type="match status" value="1"/>
</dbReference>
<dbReference type="InterPro" id="IPR047153">
    <property type="entry name" value="TRIM45/56/19-like"/>
</dbReference>
<dbReference type="GeneID" id="66076798"/>
<dbReference type="PROSITE" id="PS00518">
    <property type="entry name" value="ZF_RING_1"/>
    <property type="match status" value="1"/>
</dbReference>
<dbReference type="Gene3D" id="3.30.40.10">
    <property type="entry name" value="Zinc/RING finger domain, C3HC4 (zinc finger)"/>
    <property type="match status" value="1"/>
</dbReference>
<feature type="coiled-coil region" evidence="5">
    <location>
        <begin position="94"/>
        <end position="128"/>
    </location>
</feature>
<keyword evidence="1" id="KW-0479">Metal-binding</keyword>
<keyword evidence="5" id="KW-0175">Coiled coil</keyword>
<evidence type="ECO:0000256" key="4">
    <source>
        <dbReference type="PROSITE-ProRule" id="PRU00175"/>
    </source>
</evidence>
<evidence type="ECO:0000256" key="3">
    <source>
        <dbReference type="ARBA" id="ARBA00022833"/>
    </source>
</evidence>
<dbReference type="SUPFAM" id="SSF57850">
    <property type="entry name" value="RING/U-box"/>
    <property type="match status" value="1"/>
</dbReference>